<name>A0A518CI04_9PLAN</name>
<gene>
    <name evidence="7" type="primary">yhdG_2</name>
    <name evidence="7" type="ORF">Pla110_05510</name>
</gene>
<dbReference type="InterPro" id="IPR004757">
    <property type="entry name" value="EtNH_permease"/>
</dbReference>
<dbReference type="InterPro" id="IPR050367">
    <property type="entry name" value="APC_superfamily"/>
</dbReference>
<reference evidence="7 8" key="1">
    <citation type="submission" date="2019-02" db="EMBL/GenBank/DDBJ databases">
        <title>Deep-cultivation of Planctomycetes and their phenomic and genomic characterization uncovers novel biology.</title>
        <authorList>
            <person name="Wiegand S."/>
            <person name="Jogler M."/>
            <person name="Boedeker C."/>
            <person name="Pinto D."/>
            <person name="Vollmers J."/>
            <person name="Rivas-Marin E."/>
            <person name="Kohn T."/>
            <person name="Peeters S.H."/>
            <person name="Heuer A."/>
            <person name="Rast P."/>
            <person name="Oberbeckmann S."/>
            <person name="Bunk B."/>
            <person name="Jeske O."/>
            <person name="Meyerdierks A."/>
            <person name="Storesund J.E."/>
            <person name="Kallscheuer N."/>
            <person name="Luecker S."/>
            <person name="Lage O.M."/>
            <person name="Pohl T."/>
            <person name="Merkel B.J."/>
            <person name="Hornburger P."/>
            <person name="Mueller R.-W."/>
            <person name="Bruemmer F."/>
            <person name="Labrenz M."/>
            <person name="Spormann A.M."/>
            <person name="Op den Camp H."/>
            <person name="Overmann J."/>
            <person name="Amann R."/>
            <person name="Jetten M.S.M."/>
            <person name="Mascher T."/>
            <person name="Medema M.H."/>
            <person name="Devos D.P."/>
            <person name="Kaster A.-K."/>
            <person name="Ovreas L."/>
            <person name="Rohde M."/>
            <person name="Galperin M.Y."/>
            <person name="Jogler C."/>
        </authorList>
    </citation>
    <scope>NUCLEOTIDE SEQUENCE [LARGE SCALE GENOMIC DNA]</scope>
    <source>
        <strain evidence="7 8">Pla110</strain>
    </source>
</reference>
<feature type="transmembrane region" description="Helical" evidence="6">
    <location>
        <begin position="345"/>
        <end position="371"/>
    </location>
</feature>
<feature type="transmembrane region" description="Helical" evidence="6">
    <location>
        <begin position="101"/>
        <end position="126"/>
    </location>
</feature>
<dbReference type="EMBL" id="CP036281">
    <property type="protein sequence ID" value="QDU78847.1"/>
    <property type="molecule type" value="Genomic_DNA"/>
</dbReference>
<evidence type="ECO:0000256" key="3">
    <source>
        <dbReference type="ARBA" id="ARBA00022692"/>
    </source>
</evidence>
<dbReference type="Proteomes" id="UP000317178">
    <property type="component" value="Chromosome"/>
</dbReference>
<accession>A0A518CI04</accession>
<dbReference type="AlphaFoldDB" id="A0A518CI04"/>
<protein>
    <submittedName>
        <fullName evidence="7">Putative amino acid permease YhdG</fullName>
    </submittedName>
</protein>
<organism evidence="7 8">
    <name type="scientific">Polystyrenella longa</name>
    <dbReference type="NCBI Taxonomy" id="2528007"/>
    <lineage>
        <taxon>Bacteria</taxon>
        <taxon>Pseudomonadati</taxon>
        <taxon>Planctomycetota</taxon>
        <taxon>Planctomycetia</taxon>
        <taxon>Planctomycetales</taxon>
        <taxon>Planctomycetaceae</taxon>
        <taxon>Polystyrenella</taxon>
    </lineage>
</organism>
<dbReference type="PANTHER" id="PTHR42770:SF7">
    <property type="entry name" value="MEMBRANE PROTEIN"/>
    <property type="match status" value="1"/>
</dbReference>
<dbReference type="InterPro" id="IPR002293">
    <property type="entry name" value="AA/rel_permease1"/>
</dbReference>
<evidence type="ECO:0000256" key="6">
    <source>
        <dbReference type="SAM" id="Phobius"/>
    </source>
</evidence>
<keyword evidence="2" id="KW-1003">Cell membrane</keyword>
<comment type="subcellular location">
    <subcellularLocation>
        <location evidence="1">Cell membrane</location>
        <topology evidence="1">Multi-pass membrane protein</topology>
    </subcellularLocation>
</comment>
<sequence>MLPVELQSAPRFRSIESDFLSAYLLQCVPSLQTLNESAPMSQPEKKSAVRYDHVDENYLSERQLKKHAGWILLWALGVGAVISGNYGGWNLGLSVGGFGGLAIATILMAIMYLCMVFTIAELSAALPHAGGFFSFTRNAFGPTGGYLCGLTDTIEYVLTPAVIVYYISGYMQQIPLFTEIPQYVWWLLFYAFFVVINIVGVELTFRVGLVVTMIAIAVLLFFYACVPFSDSFAIEKLHNIPPVEGVAGANEWMPFGWQGIFASLPFAIWFYLAIEQLPLSAEESHDVVNDMPKALIWGIVTLLVLSLLTLVLNTGVGGGAAAIGVSEAPLADGFEAIFGTGVGQTVLIVISLTGLIASFHAIIYAYGRVLFALSRAGYFPRWISITGERKTPFVALILGAMIGLFCTGLIEYTKPPGGKESIVGAALLSMAVFGAVISYALVMLSYIKLRYSRPNMPRPYKSPLGIPGAVVGLILSLIALAATFADEGYRFAIWGTAAFVVVGMIYFLCYSRYHLVAQAPEEEDALIAEAEEELV</sequence>
<dbReference type="KEGG" id="plon:Pla110_05510"/>
<feature type="transmembrane region" description="Helical" evidence="6">
    <location>
        <begin position="146"/>
        <end position="168"/>
    </location>
</feature>
<keyword evidence="5 6" id="KW-0472">Membrane</keyword>
<proteinExistence type="predicted"/>
<evidence type="ECO:0000313" key="8">
    <source>
        <dbReference type="Proteomes" id="UP000317178"/>
    </source>
</evidence>
<feature type="transmembrane region" description="Helical" evidence="6">
    <location>
        <begin position="491"/>
        <end position="509"/>
    </location>
</feature>
<keyword evidence="3 6" id="KW-0812">Transmembrane</keyword>
<feature type="transmembrane region" description="Helical" evidence="6">
    <location>
        <begin position="207"/>
        <end position="229"/>
    </location>
</feature>
<evidence type="ECO:0000313" key="7">
    <source>
        <dbReference type="EMBL" id="QDU78847.1"/>
    </source>
</evidence>
<dbReference type="GO" id="GO:0005886">
    <property type="term" value="C:plasma membrane"/>
    <property type="evidence" value="ECO:0007669"/>
    <property type="project" value="UniProtKB-SubCell"/>
</dbReference>
<feature type="transmembrane region" description="Helical" evidence="6">
    <location>
        <begin position="295"/>
        <end position="325"/>
    </location>
</feature>
<evidence type="ECO:0000256" key="4">
    <source>
        <dbReference type="ARBA" id="ARBA00022989"/>
    </source>
</evidence>
<dbReference type="GO" id="GO:0022857">
    <property type="term" value="F:transmembrane transporter activity"/>
    <property type="evidence" value="ECO:0007669"/>
    <property type="project" value="InterPro"/>
</dbReference>
<feature type="transmembrane region" description="Helical" evidence="6">
    <location>
        <begin position="255"/>
        <end position="274"/>
    </location>
</feature>
<dbReference type="NCBIfam" id="TIGR00908">
    <property type="entry name" value="2A0305"/>
    <property type="match status" value="1"/>
</dbReference>
<evidence type="ECO:0000256" key="5">
    <source>
        <dbReference type="ARBA" id="ARBA00023136"/>
    </source>
</evidence>
<evidence type="ECO:0000256" key="1">
    <source>
        <dbReference type="ARBA" id="ARBA00004651"/>
    </source>
</evidence>
<feature type="transmembrane region" description="Helical" evidence="6">
    <location>
        <begin position="68"/>
        <end position="89"/>
    </location>
</feature>
<keyword evidence="4 6" id="KW-1133">Transmembrane helix</keyword>
<evidence type="ECO:0000256" key="2">
    <source>
        <dbReference type="ARBA" id="ARBA00022475"/>
    </source>
</evidence>
<dbReference type="Gene3D" id="1.20.1740.10">
    <property type="entry name" value="Amino acid/polyamine transporter I"/>
    <property type="match status" value="1"/>
</dbReference>
<feature type="transmembrane region" description="Helical" evidence="6">
    <location>
        <begin position="464"/>
        <end position="485"/>
    </location>
</feature>
<dbReference type="PANTHER" id="PTHR42770">
    <property type="entry name" value="AMINO ACID TRANSPORTER-RELATED"/>
    <property type="match status" value="1"/>
</dbReference>
<dbReference type="Pfam" id="PF13520">
    <property type="entry name" value="AA_permease_2"/>
    <property type="match status" value="1"/>
</dbReference>
<keyword evidence="8" id="KW-1185">Reference proteome</keyword>
<dbReference type="PIRSF" id="PIRSF006060">
    <property type="entry name" value="AA_transporter"/>
    <property type="match status" value="1"/>
</dbReference>
<feature type="transmembrane region" description="Helical" evidence="6">
    <location>
        <begin position="392"/>
        <end position="410"/>
    </location>
</feature>
<feature type="transmembrane region" description="Helical" evidence="6">
    <location>
        <begin position="183"/>
        <end position="200"/>
    </location>
</feature>
<feature type="transmembrane region" description="Helical" evidence="6">
    <location>
        <begin position="422"/>
        <end position="444"/>
    </location>
</feature>